<dbReference type="Pfam" id="PF12643">
    <property type="entry name" value="MazG-like"/>
    <property type="match status" value="1"/>
</dbReference>
<dbReference type="InterPro" id="IPR025984">
    <property type="entry name" value="DCTPP"/>
</dbReference>
<dbReference type="Gene3D" id="1.10.287.1080">
    <property type="entry name" value="MazG-like"/>
    <property type="match status" value="1"/>
</dbReference>
<proteinExistence type="predicted"/>
<dbReference type="InterPro" id="IPR052555">
    <property type="entry name" value="dCTP_Pyrophosphatase"/>
</dbReference>
<keyword evidence="2" id="KW-1185">Reference proteome</keyword>
<name>A0ABR6X333_9BURK</name>
<evidence type="ECO:0000313" key="2">
    <source>
        <dbReference type="Proteomes" id="UP000648257"/>
    </source>
</evidence>
<dbReference type="PIRSF" id="PIRSF029826">
    <property type="entry name" value="UCP029826_pph"/>
    <property type="match status" value="1"/>
</dbReference>
<protein>
    <submittedName>
        <fullName evidence="1">Nucleotide pyrophosphohydrolase</fullName>
    </submittedName>
</protein>
<dbReference type="CDD" id="cd11537">
    <property type="entry name" value="NTP-PPase_RS21-C6_like"/>
    <property type="match status" value="1"/>
</dbReference>
<comment type="caution">
    <text evidence="1">The sequence shown here is derived from an EMBL/GenBank/DDBJ whole genome shotgun (WGS) entry which is preliminary data.</text>
</comment>
<organism evidence="1 2">
    <name type="scientific">Undibacterium seohonense</name>
    <dbReference type="NCBI Taxonomy" id="1344950"/>
    <lineage>
        <taxon>Bacteria</taxon>
        <taxon>Pseudomonadati</taxon>
        <taxon>Pseudomonadota</taxon>
        <taxon>Betaproteobacteria</taxon>
        <taxon>Burkholderiales</taxon>
        <taxon>Oxalobacteraceae</taxon>
        <taxon>Undibacterium</taxon>
    </lineage>
</organism>
<dbReference type="EMBL" id="JACOFW010000007">
    <property type="protein sequence ID" value="MBC3807363.1"/>
    <property type="molecule type" value="Genomic_DNA"/>
</dbReference>
<dbReference type="SUPFAM" id="SSF101386">
    <property type="entry name" value="all-alpha NTP pyrophosphatases"/>
    <property type="match status" value="1"/>
</dbReference>
<sequence>MRENQQNLQDIREQLRRFAMERDWQQFHTPKNLATALSVEAAELLEPFQWLKTGEMSELNPTALAAIRYEMADVLNYLIMLADSLDVDLIAAAQEKIQLNAQKYPVDAARGNAQKYTQL</sequence>
<reference evidence="1 2" key="1">
    <citation type="submission" date="2020-08" db="EMBL/GenBank/DDBJ databases">
        <title>Novel species isolated from subtropical streams in China.</title>
        <authorList>
            <person name="Lu H."/>
        </authorList>
    </citation>
    <scope>NUCLEOTIDE SEQUENCE [LARGE SCALE GENOMIC DNA]</scope>
    <source>
        <strain evidence="1 2">KACC 16656</strain>
    </source>
</reference>
<accession>A0ABR6X333</accession>
<dbReference type="PANTHER" id="PTHR46523:SF1">
    <property type="entry name" value="DCTP PYROPHOSPHATASE 1"/>
    <property type="match status" value="1"/>
</dbReference>
<evidence type="ECO:0000313" key="1">
    <source>
        <dbReference type="EMBL" id="MBC3807363.1"/>
    </source>
</evidence>
<gene>
    <name evidence="1" type="ORF">H8K52_08400</name>
</gene>
<dbReference type="Proteomes" id="UP000648257">
    <property type="component" value="Unassembled WGS sequence"/>
</dbReference>
<dbReference type="RefSeq" id="WP_186922449.1">
    <property type="nucleotide sequence ID" value="NZ_JACOFW010000007.1"/>
</dbReference>
<dbReference type="PANTHER" id="PTHR46523">
    <property type="entry name" value="DCTP PYROPHOSPHATASE 1"/>
    <property type="match status" value="1"/>
</dbReference>